<evidence type="ECO:0000256" key="4">
    <source>
        <dbReference type="ARBA" id="ARBA00022723"/>
    </source>
</evidence>
<dbReference type="Proteomes" id="UP000807353">
    <property type="component" value="Unassembled WGS sequence"/>
</dbReference>
<accession>A0A9P5YCK7</accession>
<dbReference type="Gene3D" id="1.10.630.10">
    <property type="entry name" value="Cytochrome P450"/>
    <property type="match status" value="1"/>
</dbReference>
<dbReference type="GO" id="GO:0005506">
    <property type="term" value="F:iron ion binding"/>
    <property type="evidence" value="ECO:0007669"/>
    <property type="project" value="InterPro"/>
</dbReference>
<dbReference type="GO" id="GO:0020037">
    <property type="term" value="F:heme binding"/>
    <property type="evidence" value="ECO:0007669"/>
    <property type="project" value="InterPro"/>
</dbReference>
<evidence type="ECO:0000256" key="5">
    <source>
        <dbReference type="ARBA" id="ARBA00023002"/>
    </source>
</evidence>
<keyword evidence="10" id="KW-1133">Transmembrane helix</keyword>
<dbReference type="AlphaFoldDB" id="A0A9P5YCK7"/>
<keyword evidence="5 9" id="KW-0560">Oxidoreductase</keyword>
<evidence type="ECO:0000256" key="6">
    <source>
        <dbReference type="ARBA" id="ARBA00023004"/>
    </source>
</evidence>
<evidence type="ECO:0000256" key="10">
    <source>
        <dbReference type="SAM" id="Phobius"/>
    </source>
</evidence>
<dbReference type="InterPro" id="IPR036396">
    <property type="entry name" value="Cyt_P450_sf"/>
</dbReference>
<evidence type="ECO:0000313" key="11">
    <source>
        <dbReference type="EMBL" id="KAF9466774.1"/>
    </source>
</evidence>
<comment type="cofactor">
    <cofactor evidence="1 8">
        <name>heme</name>
        <dbReference type="ChEBI" id="CHEBI:30413"/>
    </cofactor>
</comment>
<keyword evidence="4 8" id="KW-0479">Metal-binding</keyword>
<feature type="transmembrane region" description="Helical" evidence="10">
    <location>
        <begin position="36"/>
        <end position="54"/>
    </location>
</feature>
<keyword evidence="7 9" id="KW-0503">Monooxygenase</keyword>
<evidence type="ECO:0000256" key="7">
    <source>
        <dbReference type="ARBA" id="ARBA00023033"/>
    </source>
</evidence>
<evidence type="ECO:0000313" key="12">
    <source>
        <dbReference type="Proteomes" id="UP000807353"/>
    </source>
</evidence>
<organism evidence="11 12">
    <name type="scientific">Collybia nuda</name>
    <dbReference type="NCBI Taxonomy" id="64659"/>
    <lineage>
        <taxon>Eukaryota</taxon>
        <taxon>Fungi</taxon>
        <taxon>Dikarya</taxon>
        <taxon>Basidiomycota</taxon>
        <taxon>Agaricomycotina</taxon>
        <taxon>Agaricomycetes</taxon>
        <taxon>Agaricomycetidae</taxon>
        <taxon>Agaricales</taxon>
        <taxon>Tricholomatineae</taxon>
        <taxon>Clitocybaceae</taxon>
        <taxon>Collybia</taxon>
    </lineage>
</organism>
<evidence type="ECO:0000256" key="2">
    <source>
        <dbReference type="ARBA" id="ARBA00010617"/>
    </source>
</evidence>
<dbReference type="PRINTS" id="PR00465">
    <property type="entry name" value="EP450IV"/>
</dbReference>
<feature type="binding site" description="axial binding residue" evidence="8">
    <location>
        <position position="517"/>
    </location>
    <ligand>
        <name>heme</name>
        <dbReference type="ChEBI" id="CHEBI:30413"/>
    </ligand>
    <ligandPart>
        <name>Fe</name>
        <dbReference type="ChEBI" id="CHEBI:18248"/>
    </ligandPart>
</feature>
<dbReference type="GO" id="GO:0016705">
    <property type="term" value="F:oxidoreductase activity, acting on paired donors, with incorporation or reduction of molecular oxygen"/>
    <property type="evidence" value="ECO:0007669"/>
    <property type="project" value="InterPro"/>
</dbReference>
<reference evidence="11" key="1">
    <citation type="submission" date="2020-11" db="EMBL/GenBank/DDBJ databases">
        <authorList>
            <consortium name="DOE Joint Genome Institute"/>
            <person name="Ahrendt S."/>
            <person name="Riley R."/>
            <person name="Andreopoulos W."/>
            <person name="Labutti K."/>
            <person name="Pangilinan J."/>
            <person name="Ruiz-Duenas F.J."/>
            <person name="Barrasa J.M."/>
            <person name="Sanchez-Garcia M."/>
            <person name="Camarero S."/>
            <person name="Miyauchi S."/>
            <person name="Serrano A."/>
            <person name="Linde D."/>
            <person name="Babiker R."/>
            <person name="Drula E."/>
            <person name="Ayuso-Fernandez I."/>
            <person name="Pacheco R."/>
            <person name="Padilla G."/>
            <person name="Ferreira P."/>
            <person name="Barriuso J."/>
            <person name="Kellner H."/>
            <person name="Castanera R."/>
            <person name="Alfaro M."/>
            <person name="Ramirez L."/>
            <person name="Pisabarro A.G."/>
            <person name="Kuo A."/>
            <person name="Tritt A."/>
            <person name="Lipzen A."/>
            <person name="He G."/>
            <person name="Yan M."/>
            <person name="Ng V."/>
            <person name="Cullen D."/>
            <person name="Martin F."/>
            <person name="Rosso M.-N."/>
            <person name="Henrissat B."/>
            <person name="Hibbett D."/>
            <person name="Martinez A.T."/>
            <person name="Grigoriev I.V."/>
        </authorList>
    </citation>
    <scope>NUCLEOTIDE SEQUENCE</scope>
    <source>
        <strain evidence="11">CBS 247.69</strain>
    </source>
</reference>
<keyword evidence="10" id="KW-0472">Membrane</keyword>
<dbReference type="Pfam" id="PF00067">
    <property type="entry name" value="p450"/>
    <property type="match status" value="1"/>
</dbReference>
<evidence type="ECO:0000256" key="3">
    <source>
        <dbReference type="ARBA" id="ARBA00022617"/>
    </source>
</evidence>
<dbReference type="GO" id="GO:0004497">
    <property type="term" value="F:monooxygenase activity"/>
    <property type="evidence" value="ECO:0007669"/>
    <property type="project" value="UniProtKB-KW"/>
</dbReference>
<proteinExistence type="inferred from homology"/>
<name>A0A9P5YCK7_9AGAR</name>
<keyword evidence="3 8" id="KW-0349">Heme</keyword>
<keyword evidence="12" id="KW-1185">Reference proteome</keyword>
<keyword evidence="10" id="KW-0812">Transmembrane</keyword>
<dbReference type="OrthoDB" id="1470350at2759"/>
<dbReference type="InterPro" id="IPR017972">
    <property type="entry name" value="Cyt_P450_CS"/>
</dbReference>
<dbReference type="InterPro" id="IPR047146">
    <property type="entry name" value="Cyt_P450_E_CYP52_fungi"/>
</dbReference>
<evidence type="ECO:0000256" key="1">
    <source>
        <dbReference type="ARBA" id="ARBA00001971"/>
    </source>
</evidence>
<dbReference type="PANTHER" id="PTHR24287:SF1">
    <property type="entry name" value="P450, PUTATIVE (EUROFUNG)-RELATED"/>
    <property type="match status" value="1"/>
</dbReference>
<gene>
    <name evidence="11" type="ORF">BDZ94DRAFT_1250748</name>
</gene>
<protein>
    <submittedName>
        <fullName evidence="11">Cytochrome P450 monooxygenase CYP63</fullName>
    </submittedName>
</protein>
<keyword evidence="6 8" id="KW-0408">Iron</keyword>
<dbReference type="PRINTS" id="PR00385">
    <property type="entry name" value="P450"/>
</dbReference>
<dbReference type="SUPFAM" id="SSF48264">
    <property type="entry name" value="Cytochrome P450"/>
    <property type="match status" value="1"/>
</dbReference>
<evidence type="ECO:0000256" key="9">
    <source>
        <dbReference type="RuleBase" id="RU000461"/>
    </source>
</evidence>
<dbReference type="PROSITE" id="PS00086">
    <property type="entry name" value="CYTOCHROME_P450"/>
    <property type="match status" value="1"/>
</dbReference>
<sequence>MNPALYRVRLFLDLCRTIFLPSLILSLTLSFARRRLGLLTVPAHIIFIIIWASTKGALSKFIQDREAIRLGAKPIPRIVGKWPGNIDILLKMLRAFKTSYVLDVYLQLFEEYQCTTLNTRILWSDNIISMDQEHAKFVLTTGFNHFWRGKMQKERMETFLGEGIFNRDDEIWRMHRSMARPFFARDRVSDFENFEKHTTRTISILSALANANQPCEAQDLYARFTIDAGSEFLFGRNLDTLSGILPVPGKTPMGPKGSATEDSWGTFSGAFEMAQQIVTTRARIGYLWPLSELFGDKTEPHIKVIHDWLDPLVKNAIENKLRVQKSGIFSPTEDKNFLQHLAESTDDPILIRDELLSMLLAARDTTACVLTYITYFMATVPLIATKLRAEVLEHCGPQAPATYERIRDLKYMRAVINETLRLFPPVPLNVRESRASPCLLPPSDPSYPESKNASMPFYMPGSTTIIYLPLIVQRNKALWGPDADDFDPERWLQPERIANFVANPSMFTPFSAGPRICIGQNYAYNEISYFLVNLLQRFDRFTLAPEVQPEGSLPPPEWKNRKGRQKTEHIWPSAAMTLYVKGGMWVNFHKVQS</sequence>
<dbReference type="PANTHER" id="PTHR24287">
    <property type="entry name" value="P450, PUTATIVE (EUROFUNG)-RELATED"/>
    <property type="match status" value="1"/>
</dbReference>
<dbReference type="InterPro" id="IPR001128">
    <property type="entry name" value="Cyt_P450"/>
</dbReference>
<comment type="caution">
    <text evidence="11">The sequence shown here is derived from an EMBL/GenBank/DDBJ whole genome shotgun (WGS) entry which is preliminary data.</text>
</comment>
<evidence type="ECO:0000256" key="8">
    <source>
        <dbReference type="PIRSR" id="PIRSR602403-1"/>
    </source>
</evidence>
<comment type="similarity">
    <text evidence="2 9">Belongs to the cytochrome P450 family.</text>
</comment>
<dbReference type="InterPro" id="IPR002403">
    <property type="entry name" value="Cyt_P450_E_grp-IV"/>
</dbReference>
<feature type="transmembrane region" description="Helical" evidence="10">
    <location>
        <begin position="6"/>
        <end position="29"/>
    </location>
</feature>
<dbReference type="EMBL" id="MU150240">
    <property type="protein sequence ID" value="KAF9466774.1"/>
    <property type="molecule type" value="Genomic_DNA"/>
</dbReference>